<accession>A0ABD3M214</accession>
<organism evidence="2 3">
    <name type="scientific">Discostella pseudostelligera</name>
    <dbReference type="NCBI Taxonomy" id="259834"/>
    <lineage>
        <taxon>Eukaryota</taxon>
        <taxon>Sar</taxon>
        <taxon>Stramenopiles</taxon>
        <taxon>Ochrophyta</taxon>
        <taxon>Bacillariophyta</taxon>
        <taxon>Coscinodiscophyceae</taxon>
        <taxon>Thalassiosirophycidae</taxon>
        <taxon>Stephanodiscales</taxon>
        <taxon>Stephanodiscaceae</taxon>
        <taxon>Discostella</taxon>
    </lineage>
</organism>
<protein>
    <submittedName>
        <fullName evidence="2">Uncharacterized protein</fullName>
    </submittedName>
</protein>
<dbReference type="PANTHER" id="PTHR34801">
    <property type="entry name" value="EXPRESSED PROTEIN"/>
    <property type="match status" value="1"/>
</dbReference>
<gene>
    <name evidence="2" type="ORF">ACHAWU_009294</name>
</gene>
<dbReference type="PANTHER" id="PTHR34801:SF6">
    <property type="entry name" value="SLL1620 PROTEIN"/>
    <property type="match status" value="1"/>
</dbReference>
<feature type="compositionally biased region" description="Polar residues" evidence="1">
    <location>
        <begin position="25"/>
        <end position="45"/>
    </location>
</feature>
<sequence>MRCRSAPAPRRQGCTSCNAIPRGGNNINITPSSHSQHSLDPSFASSRVDPSISSRRSFLSLMTIGASLTSPLSFSIMDATNYYGRQTTSMMMLPSASFTTSIAANAAETIGKDESCNDASCLGVWDGLLADCPHDKRISSSSLFNSGAGAGCVSSQDDTPGIFAEPWDYSESIPLASSTTTSSSAVASSSSSVDNNSDEGQIYKHQMDLLILALETTSRQHDDDMQILYQKGRYIRVLFTDGLSGEKSVGEFYFTPQDTTVQFRIGSTTALPSSSSSMRGVANMFGTRSLPNMERSERLRKALRYLKVPVLRNRQRALFFVESELDSFGPGSAALGPPEEMSPGELIGR</sequence>
<evidence type="ECO:0000256" key="1">
    <source>
        <dbReference type="SAM" id="MobiDB-lite"/>
    </source>
</evidence>
<proteinExistence type="predicted"/>
<name>A0ABD3M214_9STRA</name>
<evidence type="ECO:0000313" key="3">
    <source>
        <dbReference type="Proteomes" id="UP001530293"/>
    </source>
</evidence>
<feature type="region of interest" description="Disordered" evidence="1">
    <location>
        <begin position="25"/>
        <end position="47"/>
    </location>
</feature>
<dbReference type="AlphaFoldDB" id="A0ABD3M214"/>
<reference evidence="2 3" key="1">
    <citation type="submission" date="2024-10" db="EMBL/GenBank/DDBJ databases">
        <title>Updated reference genomes for cyclostephanoid diatoms.</title>
        <authorList>
            <person name="Roberts W.R."/>
            <person name="Alverson A.J."/>
        </authorList>
    </citation>
    <scope>NUCLEOTIDE SEQUENCE [LARGE SCALE GENOMIC DNA]</scope>
    <source>
        <strain evidence="2 3">AJA232-27</strain>
    </source>
</reference>
<dbReference type="EMBL" id="JALLBG020000241">
    <property type="protein sequence ID" value="KAL3758090.1"/>
    <property type="molecule type" value="Genomic_DNA"/>
</dbReference>
<evidence type="ECO:0000313" key="2">
    <source>
        <dbReference type="EMBL" id="KAL3758090.1"/>
    </source>
</evidence>
<keyword evidence="3" id="KW-1185">Reference proteome</keyword>
<dbReference type="Proteomes" id="UP001530293">
    <property type="component" value="Unassembled WGS sequence"/>
</dbReference>
<comment type="caution">
    <text evidence="2">The sequence shown here is derived from an EMBL/GenBank/DDBJ whole genome shotgun (WGS) entry which is preliminary data.</text>
</comment>